<dbReference type="InterPro" id="IPR026444">
    <property type="entry name" value="Secre_tail"/>
</dbReference>
<gene>
    <name evidence="5" type="ORF">EPI11_13175</name>
</gene>
<dbReference type="InterPro" id="IPR044023">
    <property type="entry name" value="Ig_7"/>
</dbReference>
<evidence type="ECO:0000256" key="2">
    <source>
        <dbReference type="SAM" id="SignalP"/>
    </source>
</evidence>
<evidence type="ECO:0000313" key="6">
    <source>
        <dbReference type="Proteomes" id="UP000287527"/>
    </source>
</evidence>
<evidence type="ECO:0000259" key="3">
    <source>
        <dbReference type="Pfam" id="PF18962"/>
    </source>
</evidence>
<name>A0A444H6H2_9FLAO</name>
<feature type="domain" description="Ig-like" evidence="4">
    <location>
        <begin position="2620"/>
        <end position="2692"/>
    </location>
</feature>
<feature type="domain" description="Ig-like" evidence="4">
    <location>
        <begin position="2315"/>
        <end position="2386"/>
    </location>
</feature>
<dbReference type="Proteomes" id="UP000287527">
    <property type="component" value="Unassembled WGS sequence"/>
</dbReference>
<feature type="domain" description="Ig-like" evidence="4">
    <location>
        <begin position="2391"/>
        <end position="2463"/>
    </location>
</feature>
<organism evidence="5 6">
    <name type="scientific">Flavobacterium cerinum</name>
    <dbReference type="NCBI Taxonomy" id="2502784"/>
    <lineage>
        <taxon>Bacteria</taxon>
        <taxon>Pseudomonadati</taxon>
        <taxon>Bacteroidota</taxon>
        <taxon>Flavobacteriia</taxon>
        <taxon>Flavobacteriales</taxon>
        <taxon>Flavobacteriaceae</taxon>
        <taxon>Flavobacterium</taxon>
    </lineage>
</organism>
<dbReference type="Gene3D" id="2.60.120.260">
    <property type="entry name" value="Galactose-binding domain-like"/>
    <property type="match status" value="1"/>
</dbReference>
<evidence type="ECO:0000313" key="5">
    <source>
        <dbReference type="EMBL" id="RWW98871.1"/>
    </source>
</evidence>
<evidence type="ECO:0000256" key="1">
    <source>
        <dbReference type="ARBA" id="ARBA00022729"/>
    </source>
</evidence>
<feature type="domain" description="Ig-like" evidence="4">
    <location>
        <begin position="1722"/>
        <end position="1781"/>
    </location>
</feature>
<protein>
    <submittedName>
        <fullName evidence="5">T9SS type A sorting domain-containing protein</fullName>
    </submittedName>
</protein>
<comment type="caution">
    <text evidence="5">The sequence shown here is derived from an EMBL/GenBank/DDBJ whole genome shotgun (WGS) entry which is preliminary data.</text>
</comment>
<feature type="signal peptide" evidence="2">
    <location>
        <begin position="1"/>
        <end position="20"/>
    </location>
</feature>
<proteinExistence type="predicted"/>
<feature type="domain" description="Ig-like" evidence="4">
    <location>
        <begin position="2468"/>
        <end position="2538"/>
    </location>
</feature>
<keyword evidence="6" id="KW-1185">Reference proteome</keyword>
<accession>A0A444H6H2</accession>
<keyword evidence="1 2" id="KW-0732">Signal</keyword>
<sequence>MKKITFLIAFLLSLITGAYAQTVLIDPAGGGGFANGATFAANGWTVANSANNPWYVGPVAASGVMTGNVAYISSAVNGATYTYSNSSPATNFFWRDVTVPAGETKITLSFNWGSQGETDWDMWQVFFAPVTVNPVASATHPGVASTNGVPAGIAGATYIGNGSPQTGVQSVTYSLPASLAGTTFRIIFSWKSDDSVGTPPPAAIDNISLVSRIPGNYISIASGNWDSPSTWNLNSVPDSGDASVTITAGHTVTVNAAGQSSPNTIVNGTLAYGTAPGSFIIGGNLTVASGGLVNVFNGTTGKTLTVGGNIINNGSIDVSVGTTTAGSLIFNGSAVQTLSGTGSFVNNTIRNLTFSNTSTVIPNINWQMNNLSVDYNLNISNAKINLGTNKFTYGTSLTSAGNTFTITNGGFMGTGKFARWWGNTTTGYVTSGPTSLPTAPEGRYPFYAADGQQRVFFLGRTTPTVGGIYAVSYNDATTVTTGLSIVDGAYTVTNRWNGNFVVTTEATSPVAASNWVTIFAPNAYVTAYGNSRILGQSAVVSGTHVNTSSVPSAQRSGVLTADVTAATGLYMGFDTEDTPYVSIVNGDWNNAATWNRGAVPLCTSTVVIAAGTNVTVNSAANVVKNMSILLDGTLTVASGDLTVGCTLKNNSFVNNGTLTVTGGTLNVNGSMQHNAGATFNQSGGDINVDGNDAGAAATSVASGVSIVQINTPLLNWTGGMLTIVDPHANSTASNSFTYTNSSTHVNITAGHTIRFGNGVSTDAGGNAANGFRVSTFPGSNRISFNNFVVNGGTGTNRYVTSTHAFGINGNMTINANSEYRDNGVAVNITGNLVNNGTYVATGTLSFSTFLNGTAGASTLAQTVTGTGIFVNAATAATANIASLSVNNSNPAGVTFAGASNIATQPANSVSVSGTLTFVSGKISTVGNASFILGVSTTTLGTLSYTAGGFASGVTFGRWFTATGTGSPIAAGTDASATTSRYPFVNSLNQDRSTFVERNTPVAAAGVLGVTYNNIAGTTAINVTDTSSTPNFVVDTKANDTWTVSAISGTPTAATSFELQLLAPGIFGGVTVTPTARIIQGASLVGTYQAGTITPGAQRVLTATELLAGPFSMATAAVDVPFASVANGDWNSPATWNKNAVPACTDLVNITSGTTVTVNTVGAVSKNTTIATGGTLTVASGDLTVGCTLKNNSLVNNGTLTVTGGTLTVNGNMLHNATAAFNQSGGDINVDGSDIGVPATSVASGTAIVQINTPLLNWTGGTLTIVDPHANATATNSFAYNSSTNVNITSGHTIRFGDGVSTDVGGNATNGFRINTFAGAGRISFNNLIVNGGIGTNRYVTTASTFGVNANMTVNANSEYRDNAVSTYVTGNLQNNGTYVGTGTLVFGTYLGGTAAASTLAQTVSGTGTFANSASTPTANLVSMTLNNTNVAGVTLNVPLSLSGTLTLTAGKLNTTTANLLTLGTAAAAGTLSGGSATAYVTGPIARTIANTNTSYILFPVGKAAYAPILLSPATTAVSVMKAEAFDTNAGTQDASIINLAANRRWEAPLVSGTMTALNVRLADAVFTNENIPVMAPAADGIYTGLFGSTSTFVAGTPNTIQSNTAVTAANYTGFISYAKSNLCAGTPVPGNTIASTNAICAGASVTLSVQNATLGSGVTYQWQSSPDNVTYTDIALATSATYVTTPLASLYYQLKVTCASGPATGTSTPVQITFSNNVLTSTPGVRCGAGTVSLAATGSAGTTVKWYTAVTGGSSIASGSPFVTPSINATTTYYAAAESTGGAPVPGGRITPDGTWGGSTFTDWGIVFSALQNVTLNSVDIYSTTDGTVTVKVTNAAGTELFSTGTINVTAGGTTTPTVVPLNFNVNAGTGYKILVKSYSGVSLVRGSTDLAFPYTNSNISVTSSEWGGTTTGTYYYFYNLKTSAGCSSARVPVVATVNTPPAITLSAAPAAVCSGQTTTAVTIVTGASDYDTYVWTPSTGVSGNSTTGWTFNPAASTVYSLQASSTTGTMCVAIPVTVNIAINPLPSAIVTAPTVAVCEGTAQALVATGGLNPTPVGQETFDVLSTQFTTASVTGTASAALNTTYFSQGTGSVLFTPTGNSSDVSYSSNANIDLTTYGGAQLTFSHIAAIEGSATSWDLGYVQYSSDGGTTWVTFPASSYAGSGTLITTQGTTNPVDGVIFSTKSYPDWITQFTGATSLPNSTSLWKTETINIPAAALTNQFRVRFRYTAEVSTLYYGWLIDNLKITGLKSNLVWSPVTNLYTDAAATVPYTGQSLGTVFVKPTAAASYTVTSSSPAGCSVTAPVAVTINVVAAPTVPAPTQDICNGGTVANLVATGTGIKWYAASTGGTALVATTALVNGTIYYASQTVGGCESAGRVARTVNITVVNAPTVPAPIQEFCNSGTVANLIATGTGIKWYAAATGGTALLPTVALVDDAVYYASQTVGTCESATRIALTANINLAPTPTVPAPMQQFCSASTIADLIATGTGIKWYTAATGGTALLATTALVDDTTYYAESTAGTCVSPARTALIVNITLVNAPTVAAPTQNFCSAATVADLTATGTAIKWYAAATGGTALATTTQLVNGTTYYASQTIDTCESTARTALTANVSIVPAPTVPALVQQICNSGAVGELITDSGINIKWYAAATGGTALESSASLIDDTIYYASQTIGTCESAARTALTVNINVIPAPTGNATQAFCSASTVGNLTVTGNAIVWYDEAIGGNIVAVTTPIVSGTTYYASQNIDGCEGITRLAVQGMITPAIVDDLADVSECSQYTLPVLTNGSYFTGPNGTGTPLNAGGVITQTTTLYVFTSVGTNPVCTAESSFVVTIANVPAPQGAATQTISVTTPGEATIADIVVTLDAGGTITWYATEEDASNGTNPLPATTELVDGEDYFATQTIGTCTSILTLKVTIDVVLGRDTFNKDIFTYYPNPVKDILNLSYTSDMTSIAVFNLLGQQVISQQPNAGEVKIDMSSLADGAYIVNVTSGSTIKTIKVIKKQ</sequence>
<dbReference type="Pfam" id="PF18962">
    <property type="entry name" value="Por_Secre_tail"/>
    <property type="match status" value="1"/>
</dbReference>
<dbReference type="NCBIfam" id="TIGR04183">
    <property type="entry name" value="Por_Secre_tail"/>
    <property type="match status" value="1"/>
</dbReference>
<reference evidence="5 6" key="1">
    <citation type="submission" date="2019-01" db="EMBL/GenBank/DDBJ databases">
        <title>Flavobacterium sp. nov.,isolated from freshwater.</title>
        <authorList>
            <person name="Zhang R."/>
            <person name="Du Z.-J."/>
        </authorList>
    </citation>
    <scope>NUCLEOTIDE SEQUENCE [LARGE SCALE GENOMIC DNA]</scope>
    <source>
        <strain evidence="5 6">1E403</strain>
    </source>
</reference>
<dbReference type="EMBL" id="SBII01000009">
    <property type="protein sequence ID" value="RWW98871.1"/>
    <property type="molecule type" value="Genomic_DNA"/>
</dbReference>
<feature type="domain" description="Secretion system C-terminal sorting" evidence="3">
    <location>
        <begin position="2939"/>
        <end position="3005"/>
    </location>
</feature>
<dbReference type="RefSeq" id="WP_128390447.1">
    <property type="nucleotide sequence ID" value="NZ_SBII01000009.1"/>
</dbReference>
<evidence type="ECO:0000259" key="4">
    <source>
        <dbReference type="Pfam" id="PF19081"/>
    </source>
</evidence>
<feature type="chain" id="PRO_5019516951" evidence="2">
    <location>
        <begin position="21"/>
        <end position="3009"/>
    </location>
</feature>
<dbReference type="Pfam" id="PF19081">
    <property type="entry name" value="Ig_7"/>
    <property type="match status" value="7"/>
</dbReference>
<feature type="domain" description="Ig-like" evidence="4">
    <location>
        <begin position="2696"/>
        <end position="2768"/>
    </location>
</feature>
<feature type="domain" description="Ig-like" evidence="4">
    <location>
        <begin position="2543"/>
        <end position="2615"/>
    </location>
</feature>
<dbReference type="OrthoDB" id="1447704at2"/>